<name>A0ABS5BYM8_9BACT</name>
<feature type="transmembrane region" description="Helical" evidence="6">
    <location>
        <begin position="101"/>
        <end position="127"/>
    </location>
</feature>
<protein>
    <submittedName>
        <fullName evidence="9">ABC transporter permease</fullName>
    </submittedName>
</protein>
<feature type="domain" description="ABC3 transporter permease C-terminal" evidence="7">
    <location>
        <begin position="682"/>
        <end position="806"/>
    </location>
</feature>
<keyword evidence="3 6" id="KW-0812">Transmembrane</keyword>
<keyword evidence="5 6" id="KW-0472">Membrane</keyword>
<feature type="domain" description="MacB-like periplasmic core" evidence="8">
    <location>
        <begin position="388"/>
        <end position="644"/>
    </location>
</feature>
<feature type="transmembrane region" description="Helical" evidence="6">
    <location>
        <begin position="721"/>
        <end position="749"/>
    </location>
</feature>
<evidence type="ECO:0000256" key="1">
    <source>
        <dbReference type="ARBA" id="ARBA00004651"/>
    </source>
</evidence>
<dbReference type="Proteomes" id="UP000676565">
    <property type="component" value="Unassembled WGS sequence"/>
</dbReference>
<feature type="transmembrane region" description="Helical" evidence="6">
    <location>
        <begin position="59"/>
        <end position="81"/>
    </location>
</feature>
<organism evidence="9 10">
    <name type="scientific">Gemmata palustris</name>
    <dbReference type="NCBI Taxonomy" id="2822762"/>
    <lineage>
        <taxon>Bacteria</taxon>
        <taxon>Pseudomonadati</taxon>
        <taxon>Planctomycetota</taxon>
        <taxon>Planctomycetia</taxon>
        <taxon>Gemmatales</taxon>
        <taxon>Gemmataceae</taxon>
        <taxon>Gemmata</taxon>
    </lineage>
</organism>
<dbReference type="InterPro" id="IPR050250">
    <property type="entry name" value="Macrolide_Exporter_MacB"/>
</dbReference>
<dbReference type="PANTHER" id="PTHR30572:SF15">
    <property type="entry name" value="ABC TRANSPORTER PERMEASE"/>
    <property type="match status" value="1"/>
</dbReference>
<feature type="transmembrane region" description="Helical" evidence="6">
    <location>
        <begin position="20"/>
        <end position="38"/>
    </location>
</feature>
<dbReference type="RefSeq" id="WP_210659209.1">
    <property type="nucleotide sequence ID" value="NZ_JAGKQQ010000001.1"/>
</dbReference>
<evidence type="ECO:0000256" key="2">
    <source>
        <dbReference type="ARBA" id="ARBA00022475"/>
    </source>
</evidence>
<comment type="caution">
    <text evidence="9">The sequence shown here is derived from an EMBL/GenBank/DDBJ whole genome shotgun (WGS) entry which is preliminary data.</text>
</comment>
<dbReference type="EMBL" id="JAGKQQ010000001">
    <property type="protein sequence ID" value="MBP3958846.1"/>
    <property type="molecule type" value="Genomic_DNA"/>
</dbReference>
<evidence type="ECO:0000259" key="7">
    <source>
        <dbReference type="Pfam" id="PF02687"/>
    </source>
</evidence>
<keyword evidence="10" id="KW-1185">Reference proteome</keyword>
<feature type="transmembrane region" description="Helical" evidence="6">
    <location>
        <begin position="388"/>
        <end position="409"/>
    </location>
</feature>
<dbReference type="PANTHER" id="PTHR30572">
    <property type="entry name" value="MEMBRANE COMPONENT OF TRANSPORTER-RELATED"/>
    <property type="match status" value="1"/>
</dbReference>
<dbReference type="InterPro" id="IPR003838">
    <property type="entry name" value="ABC3_permease_C"/>
</dbReference>
<dbReference type="Pfam" id="PF12704">
    <property type="entry name" value="MacB_PCD"/>
    <property type="match status" value="1"/>
</dbReference>
<dbReference type="InterPro" id="IPR025857">
    <property type="entry name" value="MacB_PCD"/>
</dbReference>
<evidence type="ECO:0000256" key="5">
    <source>
        <dbReference type="ARBA" id="ARBA00023136"/>
    </source>
</evidence>
<gene>
    <name evidence="9" type="ORF">J8F10_26670</name>
</gene>
<evidence type="ECO:0000313" key="10">
    <source>
        <dbReference type="Proteomes" id="UP000676565"/>
    </source>
</evidence>
<evidence type="ECO:0000256" key="3">
    <source>
        <dbReference type="ARBA" id="ARBA00022692"/>
    </source>
</evidence>
<reference evidence="9 10" key="1">
    <citation type="submission" date="2021-04" db="EMBL/GenBank/DDBJ databases">
        <authorList>
            <person name="Ivanova A."/>
        </authorList>
    </citation>
    <scope>NUCLEOTIDE SEQUENCE [LARGE SCALE GENOMIC DNA]</scope>
    <source>
        <strain evidence="9 10">G18</strain>
    </source>
</reference>
<evidence type="ECO:0000313" key="9">
    <source>
        <dbReference type="EMBL" id="MBP3958846.1"/>
    </source>
</evidence>
<sequence length="811" mass="87262">MPGTATKVELLAPPKDGPNPVYALAQTVAGLLVPLVLLRPFRFLLVPRRSGGSELLRAVLLFGFAGFWLLVLTGQAATFAFKGFPPFKEPPKFDPLTFGAVIGALFRAVLGGAQVLLAPTILFDWLFFRSFSNLRTAPPAFERAVKLRFQFERGIYSLIGTLFVVGFSLLPLAALLAALPLVAPSEAVLSDTVRPARSWWRRTARRAFAAGAGVAVLIALFAFAVEVVTQLPLPAGGQLGVLAKKVLGTSTIDLLPERAMAGVQPDDSWLSAQELLDKKAALERARDRAARSQTTALWTPEDEAEVAAAQRDIDERALTSVHMQVRLDPKLAPWLARPIWAVLPPALIQHWPFVFLFVYATDLFLLLLIGRVPLAYNFRYLWVRKRDTALTALAFTVVVALVVVLLAFVNGMYKLNESTGVPGNVMVLAEGSTDELFSNLERAAADNVERVEVTAANGAKYAIARAVRGPDGALDRLPVGAPLEVKGAAYLASLESYMVMNQAVPSKPGETARRRFLQVRALRDPQIAAAVHNMELEPGGKWFAGNGVHQESGGKYLPCVLGGGAAGTLGADIGKPRLGPGDTFELADQQWVVTGVMKSEGTTFGSEVWVSDNNLAVHAAGKKNRYTTLVLRTADDNATAARAVSDYLNRGYTQASLKAFAETDYYNELTKTNETFLTWIVFLAGVMAVGGIFGVMNTMFASIAARIKEVGVLRILGFKRWQILISFMIESLAIAFVGGAVGCALGYFANGFEAASTLSGGQGGGKSVTLKMVVDYQILAAGMLFTLVMGRLGGLVPALSAMRMEILDSLR</sequence>
<keyword evidence="4 6" id="KW-1133">Transmembrane helix</keyword>
<feature type="transmembrane region" description="Helical" evidence="6">
    <location>
        <begin position="354"/>
        <end position="376"/>
    </location>
</feature>
<comment type="subcellular location">
    <subcellularLocation>
        <location evidence="1">Cell membrane</location>
        <topology evidence="1">Multi-pass membrane protein</topology>
    </subcellularLocation>
</comment>
<feature type="transmembrane region" description="Helical" evidence="6">
    <location>
        <begin position="203"/>
        <end position="225"/>
    </location>
</feature>
<feature type="transmembrane region" description="Helical" evidence="6">
    <location>
        <begin position="676"/>
        <end position="700"/>
    </location>
</feature>
<feature type="transmembrane region" description="Helical" evidence="6">
    <location>
        <begin position="778"/>
        <end position="801"/>
    </location>
</feature>
<keyword evidence="2" id="KW-1003">Cell membrane</keyword>
<dbReference type="Pfam" id="PF02687">
    <property type="entry name" value="FtsX"/>
    <property type="match status" value="1"/>
</dbReference>
<accession>A0ABS5BYM8</accession>
<proteinExistence type="predicted"/>
<evidence type="ECO:0000256" key="6">
    <source>
        <dbReference type="SAM" id="Phobius"/>
    </source>
</evidence>
<evidence type="ECO:0000259" key="8">
    <source>
        <dbReference type="Pfam" id="PF12704"/>
    </source>
</evidence>
<evidence type="ECO:0000256" key="4">
    <source>
        <dbReference type="ARBA" id="ARBA00022989"/>
    </source>
</evidence>